<dbReference type="AlphaFoldDB" id="A0A519BA94"/>
<reference evidence="1 2" key="1">
    <citation type="submission" date="2019-01" db="EMBL/GenBank/DDBJ databases">
        <title>Insights into ecological role of a new deltaproteobacterial order Candidatus Sinidesulfobacterales (Sva0485) by metagenomics and metatranscriptomics.</title>
        <authorList>
            <person name="Tan S."/>
            <person name="Liu J."/>
            <person name="Fang Y."/>
            <person name="Hedlund B.P."/>
            <person name="Lian Z.H."/>
            <person name="Huang L.Y."/>
            <person name="Li J.T."/>
            <person name="Huang L.N."/>
            <person name="Li W.J."/>
            <person name="Jiang H.C."/>
            <person name="Dong H.L."/>
            <person name="Shu W.S."/>
        </authorList>
    </citation>
    <scope>NUCLEOTIDE SEQUENCE [LARGE SCALE GENOMIC DNA]</scope>
    <source>
        <strain evidence="1">AP3</strain>
    </source>
</reference>
<comment type="caution">
    <text evidence="1">The sequence shown here is derived from an EMBL/GenBank/DDBJ whole genome shotgun (WGS) entry which is preliminary data.</text>
</comment>
<gene>
    <name evidence="1" type="ORF">EVJ47_05905</name>
</gene>
<sequence length="273" mass="31970">MERFQDIKNIIRTISSTNGLSMPEAIFIIEKAMENVFYGKYRVVFDDSYDLYAENDDEKILISSLKDVRNIRHKIFLKVINLKNEYISNLRDSISLKEIVLEINKEANKLSTSKDWVKYNYLISKHIRGMIVSKTDEFYIVDIGVGKIAYLPLSEGYYETFKKYPFFVKSVVRHFDKGFVRIFLSKPKIKAKQERSGKKLTEIFKDGKTGKVVSHKITVLVTDSFVWVYETNHKPIQHTETLYRKEFVKGDNLSRVIALSEAESFFRQINKKS</sequence>
<organism evidence="1 2">
    <name type="scientific">Candidatus Acidulodesulfobacterium ferriphilum</name>
    <dbReference type="NCBI Taxonomy" id="2597223"/>
    <lineage>
        <taxon>Bacteria</taxon>
        <taxon>Deltaproteobacteria</taxon>
        <taxon>Candidatus Acidulodesulfobacterales</taxon>
        <taxon>Candidatus Acidulodesulfobacterium</taxon>
    </lineage>
</organism>
<accession>A0A519BA94</accession>
<protein>
    <submittedName>
        <fullName evidence="1">Uncharacterized protein</fullName>
    </submittedName>
</protein>
<proteinExistence type="predicted"/>
<evidence type="ECO:0000313" key="2">
    <source>
        <dbReference type="Proteomes" id="UP000320813"/>
    </source>
</evidence>
<name>A0A519BA94_9DELT</name>
<evidence type="ECO:0000313" key="1">
    <source>
        <dbReference type="EMBL" id="RZD14202.1"/>
    </source>
</evidence>
<dbReference type="Proteomes" id="UP000320813">
    <property type="component" value="Unassembled WGS sequence"/>
</dbReference>
<dbReference type="EMBL" id="SGBD01000003">
    <property type="protein sequence ID" value="RZD14202.1"/>
    <property type="molecule type" value="Genomic_DNA"/>
</dbReference>
<dbReference type="SUPFAM" id="SSF50249">
    <property type="entry name" value="Nucleic acid-binding proteins"/>
    <property type="match status" value="1"/>
</dbReference>
<dbReference type="InterPro" id="IPR012340">
    <property type="entry name" value="NA-bd_OB-fold"/>
</dbReference>